<dbReference type="Pfam" id="PF06008">
    <property type="entry name" value="Laminin_I"/>
    <property type="match status" value="1"/>
</dbReference>
<feature type="domain" description="Laminin G" evidence="3">
    <location>
        <begin position="1147"/>
        <end position="1272"/>
    </location>
</feature>
<dbReference type="InterPro" id="IPR010307">
    <property type="entry name" value="Laminin_dom_II"/>
</dbReference>
<dbReference type="Pfam" id="PF00054">
    <property type="entry name" value="Laminin_G_1"/>
    <property type="match status" value="1"/>
</dbReference>
<sequence length="1272" mass="142962">MTIQDELNLIKARLQSFNASSRSLKQIRDLEARIQEVKLQYDIYNSKLTSQRQKVDSVEKETNELKQKIAALLEKAQMNFKKYENIMKNADDTFRSASKMLLNIDVLLKNIKILIKEIASGPAEPSSPGEVSSKMAEVQRMLNEMRKRNFNTQKAEAEREKEEAKSLLNRVRNQFQKHIDQHKELMKEINKSIKDFETKINDLRDALDEASAQTKQANNLNKDNTVILDDLKKRVAELTKQQKEAAGHLKGAETSLGQTSSMLSLLQKSKEEYERLAAQLDGAKQELNEKVNILSKAASKEPLVIMAEDHAKSLQNLANQLLEIRRNTSEEELVRCAVDASKAYDDIINAVKAAEDAAKKAKSAADSALAKVQNEDLPGKAKKSLTDSEALLEQAKKTQKSLRDVNPELEDLKDKLTEATDKKKTLSDDLTAVQNSINAIKRDDIERMINNAKNVVTNANTITDGVKKDLKPIEEDVNNLKGTIGAGQNEMFNEILKEASESVNQLSGSLPGVFETMGRINNLMPLGNISESVSRIRELIQQARDAANKVVVPMRFDGSSGVEVRPPSNLEDLKAYTSLSFFLQRPQNRGDRRKRQLPPNMFVMYLGNKDATKDYIGLAIEDDKLKCMYKLGNDVAEVNVETFVSVNKPDEAIMDRVVLERIYQYVTLNYTKAFTSNKPDPIMSYTTDVQQGTLLNLNENDVVFYVGGYPDDFTPPRGLDYQRYRGCIELDDLNQKGISLYNFRKTFNLDTKKVEPCKRYKEESERSFFEGIGYATITYTLPTGDNLRLRYEQTIQTTADNGLLFFAEKEDNYISVEIEDGILVLKYKLNSDPVKQIKSTFGRVNDGKEHLTEVYIIPKTKLLRVRQGLQSINDTGVDVFTFSTYYLGGAPSSLMKKFDINTPPFRGCVKNVKSPQSGTTFSETYGVNRRCYDEWNIVRSAEFSNGGTLGLKPAGFSFPGDFQASFGFQTPQNNAMLLTHQTQSDDLKVSLKDGTVTVETKNVQLQSKNEYGDGSMHYVSVIKQNDELKLLVDDKDVTENADSSRTSNLSPTDIYLGGRGFKGCVTNVFISRAQRKPTIQDLAVNTEKNKVSLGACTQDEAPLPLILKAMKQPLSLSLNDFGTYDPNLNSIQKSCPIHANLTSSPGSFMFGDSPKSHLIYDLNKQIFKERSHFSLEVRTVKSSGLILLMTDKQASSHLALHISKGHFVFSLGTKDNKIKIRSQDTYNDGKWHTVVFSWDGLNGRLVIDGLKARKGSMRKQFSLEAMTLLLPW</sequence>
<dbReference type="Proteomes" id="UP001162483">
    <property type="component" value="Unassembled WGS sequence"/>
</dbReference>
<feature type="domain" description="Laminin G" evidence="3">
    <location>
        <begin position="766"/>
        <end position="931"/>
    </location>
</feature>
<evidence type="ECO:0000313" key="5">
    <source>
        <dbReference type="Proteomes" id="UP001162483"/>
    </source>
</evidence>
<evidence type="ECO:0000313" key="4">
    <source>
        <dbReference type="EMBL" id="CAI9589899.1"/>
    </source>
</evidence>
<reference evidence="4" key="1">
    <citation type="submission" date="2023-05" db="EMBL/GenBank/DDBJ databases">
        <authorList>
            <person name="Stuckert A."/>
        </authorList>
    </citation>
    <scope>NUCLEOTIDE SEQUENCE</scope>
</reference>
<dbReference type="InterPro" id="IPR050372">
    <property type="entry name" value="Neurexin-related_CASP"/>
</dbReference>
<evidence type="ECO:0000259" key="3">
    <source>
        <dbReference type="PROSITE" id="PS50025"/>
    </source>
</evidence>
<dbReference type="EMBL" id="CATNWA010016099">
    <property type="protein sequence ID" value="CAI9589899.1"/>
    <property type="molecule type" value="Genomic_DNA"/>
</dbReference>
<dbReference type="PANTHER" id="PTHR15036:SF85">
    <property type="entry name" value="SP2353, ISOFORM A"/>
    <property type="match status" value="1"/>
</dbReference>
<keyword evidence="5" id="KW-1185">Reference proteome</keyword>
<name>A0ABN9EYJ7_9NEOB</name>
<dbReference type="SUPFAM" id="SSF49899">
    <property type="entry name" value="Concanavalin A-like lectins/glucanases"/>
    <property type="match status" value="4"/>
</dbReference>
<keyword evidence="2" id="KW-0175">Coiled coil</keyword>
<feature type="coiled-coil region" evidence="2">
    <location>
        <begin position="20"/>
        <end position="93"/>
    </location>
</feature>
<feature type="coiled-coil region" evidence="2">
    <location>
        <begin position="147"/>
        <end position="371"/>
    </location>
</feature>
<dbReference type="Pfam" id="PF06009">
    <property type="entry name" value="Laminin_II"/>
    <property type="match status" value="1"/>
</dbReference>
<dbReference type="InterPro" id="IPR013320">
    <property type="entry name" value="ConA-like_dom_sf"/>
</dbReference>
<protein>
    <recommendedName>
        <fullName evidence="3">Laminin G domain-containing protein</fullName>
    </recommendedName>
</protein>
<gene>
    <name evidence="4" type="ORF">SPARVUS_LOCUS10955927</name>
</gene>
<dbReference type="InterPro" id="IPR001791">
    <property type="entry name" value="Laminin_G"/>
</dbReference>
<proteinExistence type="predicted"/>
<comment type="caution">
    <text evidence="4">The sequence shown here is derived from an EMBL/GenBank/DDBJ whole genome shotgun (WGS) entry which is preliminary data.</text>
</comment>
<dbReference type="CDD" id="cd00110">
    <property type="entry name" value="LamG"/>
    <property type="match status" value="4"/>
</dbReference>
<organism evidence="4 5">
    <name type="scientific">Staurois parvus</name>
    <dbReference type="NCBI Taxonomy" id="386267"/>
    <lineage>
        <taxon>Eukaryota</taxon>
        <taxon>Metazoa</taxon>
        <taxon>Chordata</taxon>
        <taxon>Craniata</taxon>
        <taxon>Vertebrata</taxon>
        <taxon>Euteleostomi</taxon>
        <taxon>Amphibia</taxon>
        <taxon>Batrachia</taxon>
        <taxon>Anura</taxon>
        <taxon>Neobatrachia</taxon>
        <taxon>Ranoidea</taxon>
        <taxon>Ranidae</taxon>
        <taxon>Staurois</taxon>
    </lineage>
</organism>
<dbReference type="SMART" id="SM00282">
    <property type="entry name" value="LamG"/>
    <property type="match status" value="4"/>
</dbReference>
<evidence type="ECO:0000256" key="1">
    <source>
        <dbReference type="PROSITE-ProRule" id="PRU00122"/>
    </source>
</evidence>
<evidence type="ECO:0000256" key="2">
    <source>
        <dbReference type="SAM" id="Coils"/>
    </source>
</evidence>
<dbReference type="Pfam" id="PF02210">
    <property type="entry name" value="Laminin_G_2"/>
    <property type="match status" value="3"/>
</dbReference>
<dbReference type="Gene3D" id="2.60.120.200">
    <property type="match status" value="4"/>
</dbReference>
<accession>A0ABN9EYJ7</accession>
<dbReference type="PROSITE" id="PS50025">
    <property type="entry name" value="LAM_G_DOMAIN"/>
    <property type="match status" value="3"/>
</dbReference>
<dbReference type="InterPro" id="IPR009254">
    <property type="entry name" value="Laminin_aI"/>
</dbReference>
<comment type="caution">
    <text evidence="1">Lacks conserved residue(s) required for the propagation of feature annotation.</text>
</comment>
<dbReference type="PANTHER" id="PTHR15036">
    <property type="entry name" value="PIKACHURIN-LIKE PROTEIN"/>
    <property type="match status" value="1"/>
</dbReference>
<feature type="domain" description="Laminin G" evidence="3">
    <location>
        <begin position="938"/>
        <end position="1096"/>
    </location>
</feature>